<dbReference type="PANTHER" id="PTHR45348">
    <property type="entry name" value="HYPOTHETICAL OXIDOREDUCTASE (EUROFUNG)"/>
    <property type="match status" value="1"/>
</dbReference>
<reference evidence="4 5" key="1">
    <citation type="journal article" date="2018" name="Nat. Ecol. Evol.">
        <title>Pezizomycetes genomes reveal the molecular basis of ectomycorrhizal truffle lifestyle.</title>
        <authorList>
            <person name="Murat C."/>
            <person name="Payen T."/>
            <person name="Noel B."/>
            <person name="Kuo A."/>
            <person name="Morin E."/>
            <person name="Chen J."/>
            <person name="Kohler A."/>
            <person name="Krizsan K."/>
            <person name="Balestrini R."/>
            <person name="Da Silva C."/>
            <person name="Montanini B."/>
            <person name="Hainaut M."/>
            <person name="Levati E."/>
            <person name="Barry K.W."/>
            <person name="Belfiori B."/>
            <person name="Cichocki N."/>
            <person name="Clum A."/>
            <person name="Dockter R.B."/>
            <person name="Fauchery L."/>
            <person name="Guy J."/>
            <person name="Iotti M."/>
            <person name="Le Tacon F."/>
            <person name="Lindquist E.A."/>
            <person name="Lipzen A."/>
            <person name="Malagnac F."/>
            <person name="Mello A."/>
            <person name="Molinier V."/>
            <person name="Miyauchi S."/>
            <person name="Poulain J."/>
            <person name="Riccioni C."/>
            <person name="Rubini A."/>
            <person name="Sitrit Y."/>
            <person name="Splivallo R."/>
            <person name="Traeger S."/>
            <person name="Wang M."/>
            <person name="Zifcakova L."/>
            <person name="Wipf D."/>
            <person name="Zambonelli A."/>
            <person name="Paolocci F."/>
            <person name="Nowrousian M."/>
            <person name="Ottonello S."/>
            <person name="Baldrian P."/>
            <person name="Spatafora J.W."/>
            <person name="Henrissat B."/>
            <person name="Nagy L.G."/>
            <person name="Aury J.M."/>
            <person name="Wincker P."/>
            <person name="Grigoriev I.V."/>
            <person name="Bonfante P."/>
            <person name="Martin F.M."/>
        </authorList>
    </citation>
    <scope>NUCLEOTIDE SEQUENCE [LARGE SCALE GENOMIC DNA]</scope>
    <source>
        <strain evidence="4 5">RN42</strain>
    </source>
</reference>
<evidence type="ECO:0000259" key="3">
    <source>
        <dbReference type="SMART" id="SM00829"/>
    </source>
</evidence>
<dbReference type="Proteomes" id="UP000275078">
    <property type="component" value="Unassembled WGS sequence"/>
</dbReference>
<dbReference type="InterPro" id="IPR013154">
    <property type="entry name" value="ADH-like_N"/>
</dbReference>
<dbReference type="CDD" id="cd08249">
    <property type="entry name" value="enoyl_reductase_like"/>
    <property type="match status" value="1"/>
</dbReference>
<evidence type="ECO:0000256" key="1">
    <source>
        <dbReference type="ARBA" id="ARBA00008072"/>
    </source>
</evidence>
<keyword evidence="2" id="KW-0560">Oxidoreductase</keyword>
<protein>
    <submittedName>
        <fullName evidence="4">GroES-like protein</fullName>
    </submittedName>
</protein>
<name>A0A3N4HYN2_ASCIM</name>
<keyword evidence="5" id="KW-1185">Reference proteome</keyword>
<dbReference type="PANTHER" id="PTHR45348:SF5">
    <property type="entry name" value="OXIDOREDUCTASE, PUTATIVE (AFU_ORTHOLOGUE AFUA_8G01420)-RELATED"/>
    <property type="match status" value="1"/>
</dbReference>
<dbReference type="STRING" id="1160509.A0A3N4HYN2"/>
<sequence>MAPQTQKEIHVKEDLSCELMDTPIPTPGPNQLLIKNSTFSINPKDWKLPLRFPAARLNTPTNPGDDVAGTIAAVGPGVLGFRVGDRVSGFHVMGDKNGAFAEYSIVPDWSAVHLPDEVDFDRGVTLTLAMYTAAVGLFGNLGYRAPWEPKVEKKDGRSGLVVIWGGSTTVGAYAIQLAKAAGLGPIITLAGNGAPFVRTLIDESAGDVIVDYRRSDAAEEVRRIAKEKGFERIDRVFDCVTDGGVAQRAGEIFKGQESGVLGIVNYLSDEEKAKIASNVTINQINVGSIHPGMGLAAAMGVPAEEWGRELGRVFSTWVAAAVRDGRFKTHPTQVVPGGLKPESVEKGLKMLMNGEVSAKKLVFRVEDTFKN</sequence>
<dbReference type="SUPFAM" id="SSF50129">
    <property type="entry name" value="GroES-like"/>
    <property type="match status" value="1"/>
</dbReference>
<dbReference type="Pfam" id="PF08240">
    <property type="entry name" value="ADH_N"/>
    <property type="match status" value="1"/>
</dbReference>
<dbReference type="GO" id="GO:0016651">
    <property type="term" value="F:oxidoreductase activity, acting on NAD(P)H"/>
    <property type="evidence" value="ECO:0007669"/>
    <property type="project" value="InterPro"/>
</dbReference>
<feature type="domain" description="Enoyl reductase (ER)" evidence="3">
    <location>
        <begin position="10"/>
        <end position="362"/>
    </location>
</feature>
<comment type="similarity">
    <text evidence="1">Belongs to the zinc-containing alcohol dehydrogenase family.</text>
</comment>
<dbReference type="AlphaFoldDB" id="A0A3N4HYN2"/>
<dbReference type="Gene3D" id="3.90.180.10">
    <property type="entry name" value="Medium-chain alcohol dehydrogenases, catalytic domain"/>
    <property type="match status" value="1"/>
</dbReference>
<dbReference type="Gene3D" id="3.40.50.720">
    <property type="entry name" value="NAD(P)-binding Rossmann-like Domain"/>
    <property type="match status" value="1"/>
</dbReference>
<evidence type="ECO:0000256" key="2">
    <source>
        <dbReference type="ARBA" id="ARBA00023002"/>
    </source>
</evidence>
<dbReference type="InterPro" id="IPR036291">
    <property type="entry name" value="NAD(P)-bd_dom_sf"/>
</dbReference>
<organism evidence="4 5">
    <name type="scientific">Ascobolus immersus RN42</name>
    <dbReference type="NCBI Taxonomy" id="1160509"/>
    <lineage>
        <taxon>Eukaryota</taxon>
        <taxon>Fungi</taxon>
        <taxon>Dikarya</taxon>
        <taxon>Ascomycota</taxon>
        <taxon>Pezizomycotina</taxon>
        <taxon>Pezizomycetes</taxon>
        <taxon>Pezizales</taxon>
        <taxon>Ascobolaceae</taxon>
        <taxon>Ascobolus</taxon>
    </lineage>
</organism>
<dbReference type="SMART" id="SM00829">
    <property type="entry name" value="PKS_ER"/>
    <property type="match status" value="1"/>
</dbReference>
<dbReference type="OrthoDB" id="3233595at2759"/>
<dbReference type="EMBL" id="ML119714">
    <property type="protein sequence ID" value="RPA78206.1"/>
    <property type="molecule type" value="Genomic_DNA"/>
</dbReference>
<proteinExistence type="inferred from homology"/>
<accession>A0A3N4HYN2</accession>
<dbReference type="SUPFAM" id="SSF51735">
    <property type="entry name" value="NAD(P)-binding Rossmann-fold domains"/>
    <property type="match status" value="1"/>
</dbReference>
<evidence type="ECO:0000313" key="5">
    <source>
        <dbReference type="Proteomes" id="UP000275078"/>
    </source>
</evidence>
<dbReference type="InterPro" id="IPR020843">
    <property type="entry name" value="ER"/>
</dbReference>
<gene>
    <name evidence="4" type="ORF">BJ508DRAFT_416657</name>
</gene>
<dbReference type="InterPro" id="IPR047122">
    <property type="entry name" value="Trans-enoyl_RdTase-like"/>
</dbReference>
<evidence type="ECO:0000313" key="4">
    <source>
        <dbReference type="EMBL" id="RPA78206.1"/>
    </source>
</evidence>
<dbReference type="InterPro" id="IPR011032">
    <property type="entry name" value="GroES-like_sf"/>
</dbReference>